<dbReference type="InterPro" id="IPR017745">
    <property type="entry name" value="BcsE"/>
</dbReference>
<dbReference type="Pfam" id="PF10995">
    <property type="entry name" value="CBP_BcsE"/>
    <property type="match status" value="1"/>
</dbReference>
<dbReference type="KEGG" id="ebt:EBL_c01450"/>
<evidence type="ECO:0000256" key="1">
    <source>
        <dbReference type="NCBIfam" id="TIGR03369"/>
    </source>
</evidence>
<dbReference type="EMBL" id="CP001560">
    <property type="protein sequence ID" value="AFJ45280.1"/>
    <property type="molecule type" value="Genomic_DNA"/>
</dbReference>
<dbReference type="NCBIfam" id="TIGR03369">
    <property type="entry name" value="cellulose_bcsE"/>
    <property type="match status" value="1"/>
</dbReference>
<evidence type="ECO:0000313" key="2">
    <source>
        <dbReference type="EMBL" id="AFJ45280.1"/>
    </source>
</evidence>
<dbReference type="GO" id="GO:0035438">
    <property type="term" value="F:cyclic-di-GMP binding"/>
    <property type="evidence" value="ECO:0007669"/>
    <property type="project" value="InterPro"/>
</dbReference>
<protein>
    <recommendedName>
        <fullName evidence="1">Cellulose biosynthesis protein BcsE</fullName>
    </recommendedName>
</protein>
<dbReference type="Proteomes" id="UP000001955">
    <property type="component" value="Chromosome"/>
</dbReference>
<reference evidence="2 3" key="1">
    <citation type="journal article" date="2012" name="J. Bacteriol.">
        <title>Complete genome sequence of the B12-producing Shimwellia blattae strain DSM 4481, isolated from a cockroach.</title>
        <authorList>
            <person name="Brzuszkiewicz E."/>
            <person name="Waschkowitz T."/>
            <person name="Wiezer A."/>
            <person name="Daniel R."/>
        </authorList>
    </citation>
    <scope>NUCLEOTIDE SEQUENCE [LARGE SCALE GENOMIC DNA]</scope>
    <source>
        <strain evidence="3">ATCC 29907 / DSM 4481 / JCM 1650 / NBRC 105725 / CDC 9005-74</strain>
    </source>
</reference>
<proteinExistence type="predicted"/>
<dbReference type="eggNOG" id="ENOG502Z9EC">
    <property type="taxonomic scope" value="Bacteria"/>
</dbReference>
<dbReference type="STRING" id="630626.EBL_c01450"/>
<organism evidence="2 3">
    <name type="scientific">Shimwellia blattae (strain ATCC 29907 / DSM 4481 / JCM 1650 / NBRC 105725 / CDC 9005-74)</name>
    <name type="common">Escherichia blattae</name>
    <dbReference type="NCBI Taxonomy" id="630626"/>
    <lineage>
        <taxon>Bacteria</taxon>
        <taxon>Pseudomonadati</taxon>
        <taxon>Pseudomonadota</taxon>
        <taxon>Gammaproteobacteria</taxon>
        <taxon>Enterobacterales</taxon>
        <taxon>Enterobacteriaceae</taxon>
        <taxon>Shimwellia</taxon>
    </lineage>
</organism>
<gene>
    <name evidence="2" type="primary">bcsE</name>
    <name evidence="2" type="ordered locus">EBL_c01450</name>
</gene>
<accession>I2B426</accession>
<dbReference type="RefSeq" id="WP_014715722.1">
    <property type="nucleotide sequence ID" value="NC_017910.1"/>
</dbReference>
<dbReference type="PATRIC" id="fig|630626.3.peg.150"/>
<evidence type="ECO:0000313" key="3">
    <source>
        <dbReference type="Proteomes" id="UP000001955"/>
    </source>
</evidence>
<sequence>MGPVFSLGIRPLWAELSHMPAGGIWWINTDRKQDALSLLNATLAEQAPDARCAAVVMDKTDLEQITLAANSGPGKVSLFTMPGQIKALQAFSSDLIRNINPEHFFIILLLSEKIFENVNNSELVSWLTITSRWTNAHHASLLVLNPGNSLGKQTARLMGEYPRLSGLADLHYQSDQHRYSVQWWCSDKGIAGRSQVPVTHTENGWEVLTSTDTPPQSYTDDQRILCQTDVLEGAPAFSEHWVLFSTSNALFEAARSASAATVIFSLSQVGQVERVARAVHSLRLQRGSALKLVIREKNPCLRATDERLLLGCGANMVIPWTITLSRSLAMIDAIKSQVFHQHVPRDFDQLINSVRPLSLKGLQPWETFCRAINDLLNNPLIAFDSKGVLVAMRPVAGLRAEQALTLCRPNRTGDIMTIGHGQIFLFLSFCLINDLDKALSRIFPFPVADIIANRTVWYEDKNIAAQLVEMGKSSLGQLNQPLPQTSGSQDAMNIHYNEQGWRREPQPVTLLTGNPQDP</sequence>
<dbReference type="AlphaFoldDB" id="I2B426"/>
<name>I2B426_SHIBC</name>
<dbReference type="HOGENOM" id="CLU_039389_2_0_6"/>
<dbReference type="OrthoDB" id="5840260at2"/>
<keyword evidence="3" id="KW-1185">Reference proteome</keyword>